<protein>
    <submittedName>
        <fullName evidence="2">Sugar-specific transcriptional regulator trmb</fullName>
    </submittedName>
</protein>
<organism evidence="2 3">
    <name type="scientific">Lucifera butyrica</name>
    <dbReference type="NCBI Taxonomy" id="1351585"/>
    <lineage>
        <taxon>Bacteria</taxon>
        <taxon>Bacillati</taxon>
        <taxon>Bacillota</taxon>
        <taxon>Negativicutes</taxon>
        <taxon>Veillonellales</taxon>
        <taxon>Veillonellaceae</taxon>
        <taxon>Lucifera</taxon>
    </lineage>
</organism>
<evidence type="ECO:0000313" key="2">
    <source>
        <dbReference type="EMBL" id="VBB09524.1"/>
    </source>
</evidence>
<dbReference type="Gene3D" id="1.10.10.10">
    <property type="entry name" value="Winged helix-like DNA-binding domain superfamily/Winged helix DNA-binding domain"/>
    <property type="match status" value="1"/>
</dbReference>
<dbReference type="Proteomes" id="UP000277811">
    <property type="component" value="Unassembled WGS sequence"/>
</dbReference>
<dbReference type="PANTHER" id="PTHR34293:SF1">
    <property type="entry name" value="HTH-TYPE TRANSCRIPTIONAL REGULATOR TRMBL2"/>
    <property type="match status" value="1"/>
</dbReference>
<dbReference type="OrthoDB" id="1493540at2"/>
<name>A0A498RD94_9FIRM</name>
<dbReference type="InterPro" id="IPR002831">
    <property type="entry name" value="Tscrpt_reg_TrmB_N"/>
</dbReference>
<proteinExistence type="predicted"/>
<dbReference type="AlphaFoldDB" id="A0A498RD94"/>
<dbReference type="InterPro" id="IPR036388">
    <property type="entry name" value="WH-like_DNA-bd_sf"/>
</dbReference>
<gene>
    <name evidence="2" type="ORF">LUCI_4819</name>
</gene>
<evidence type="ECO:0000259" key="1">
    <source>
        <dbReference type="Pfam" id="PF01978"/>
    </source>
</evidence>
<accession>A0A498RD94</accession>
<keyword evidence="3" id="KW-1185">Reference proteome</keyword>
<evidence type="ECO:0000313" key="3">
    <source>
        <dbReference type="Proteomes" id="UP000277811"/>
    </source>
</evidence>
<dbReference type="EMBL" id="UPPP01000127">
    <property type="protein sequence ID" value="VBB09524.1"/>
    <property type="molecule type" value="Genomic_DNA"/>
</dbReference>
<reference evidence="2 3" key="1">
    <citation type="submission" date="2018-06" db="EMBL/GenBank/DDBJ databases">
        <authorList>
            <person name="Strepis N."/>
        </authorList>
    </citation>
    <scope>NUCLEOTIDE SEQUENCE [LARGE SCALE GENOMIC DNA]</scope>
    <source>
        <strain evidence="2">LUCI</strain>
    </source>
</reference>
<dbReference type="RefSeq" id="WP_122630305.1">
    <property type="nucleotide sequence ID" value="NZ_UPPP01000127.1"/>
</dbReference>
<feature type="domain" description="Transcription regulator TrmB N-terminal" evidence="1">
    <location>
        <begin position="8"/>
        <end position="74"/>
    </location>
</feature>
<sequence length="265" mass="29553">MNDIILKLEQLGFSSYEAKAYYALIRKYPINGYEISKIGKIPSAKIYDTINRLRIKGAIVESTTESGKYYPVPADTLLAKLKQEFTLMIQDLEGQLKKTEPLPDIDVTHNFSGYETFAEKTIGLIQNASVSLLLSVWPEEEILVSDAIAQAKKRGVTVVAGIFGNSSIESNYYINLDSCGVSSQARLGNRLNIIIGDSKEVVICEMGENGKAEGVWTTTPSIILVAKEYIKHDIWGNVLIDIIGKERFNSLCENNEMLSYLIRTR</sequence>
<dbReference type="PANTHER" id="PTHR34293">
    <property type="entry name" value="HTH-TYPE TRANSCRIPTIONAL REGULATOR TRMBL2"/>
    <property type="match status" value="1"/>
</dbReference>
<dbReference type="InterPro" id="IPR051797">
    <property type="entry name" value="TrmB-like"/>
</dbReference>
<dbReference type="Pfam" id="PF01978">
    <property type="entry name" value="TrmB"/>
    <property type="match status" value="1"/>
</dbReference>
<dbReference type="CDD" id="cd09124">
    <property type="entry name" value="PLDc_like_TrmB_middle"/>
    <property type="match status" value="1"/>
</dbReference>